<feature type="domain" description="Cyclin C-terminal" evidence="8">
    <location>
        <begin position="383"/>
        <end position="497"/>
    </location>
</feature>
<dbReference type="InterPro" id="IPR036915">
    <property type="entry name" value="Cyclin-like_sf"/>
</dbReference>
<dbReference type="EMBL" id="JAFIQS010000004">
    <property type="protein sequence ID" value="KAG5170238.1"/>
    <property type="molecule type" value="Genomic_DNA"/>
</dbReference>
<name>A0A8H8CLX1_PSICU</name>
<dbReference type="FunFam" id="1.10.472.10:FF:000005">
    <property type="entry name" value="G2/mitotic-specific cyclin B"/>
    <property type="match status" value="1"/>
</dbReference>
<dbReference type="InterPro" id="IPR046965">
    <property type="entry name" value="Cyclin_A/B-like"/>
</dbReference>
<evidence type="ECO:0000256" key="5">
    <source>
        <dbReference type="RuleBase" id="RU000383"/>
    </source>
</evidence>
<evidence type="ECO:0000259" key="7">
    <source>
        <dbReference type="SMART" id="SM00385"/>
    </source>
</evidence>
<feature type="domain" description="Cyclin-like" evidence="7">
    <location>
        <begin position="289"/>
        <end position="373"/>
    </location>
</feature>
<dbReference type="InterPro" id="IPR006671">
    <property type="entry name" value="Cyclin_N"/>
</dbReference>
<evidence type="ECO:0000256" key="1">
    <source>
        <dbReference type="ARBA" id="ARBA00006955"/>
    </source>
</evidence>
<keyword evidence="4" id="KW-0131">Cell cycle</keyword>
<comment type="similarity">
    <text evidence="1">Belongs to the cyclin family. Cyclin AB subfamily.</text>
</comment>
<keyword evidence="2" id="KW-0132">Cell division</keyword>
<accession>A0A8H8CLX1</accession>
<dbReference type="Pfam" id="PF02984">
    <property type="entry name" value="Cyclin_C"/>
    <property type="match status" value="1"/>
</dbReference>
<sequence>MATNNVRLPQRRTLAQRAKADENAMSRHVRQASAGGTQGPFRFTAGKSEALRSTATRQALSEVTTAAVNRKDAISKSGLGKEKEETGLKRGRSNSTTLAQRVPLGPGRGQVAPPVTNAVNARTLPVRTRVPAPPKRSSKVLTEQILEEEIEVREDLHSEMEVEEDIAHDYDEEELLVNEQEVEAMIGIDSEAEPDEEEDDKSLQPVEAKPPRVWPDVETERALRYQKEVQVIRSRFEDEIDVYDTTMVSEYSEEIFEYMCELEDEVMPNPNYMDGQNEISWGMRQTLVDWLLQVHLRYHMLPETLWIAVNIVDRFLTKRVVSLLKLQLVGVTAMFIAAKYEEILAPSVEEFVFMTENGYTKEEILKGERIMLQTLEFRISHYCSPYSWMRKISKADDYDIQTRTLSKFLTEVTLLDYRFLRVKPNLVAAVGMYCARKMLGGDWNEAFVFFSGYTEEQLIPGHNLLVEKLTEDNFNKQYVCKKYANKKFLKASVFAINWAKNHVETTNAAVPESMILTQ</sequence>
<dbReference type="InterPro" id="IPR013763">
    <property type="entry name" value="Cyclin-like_dom"/>
</dbReference>
<feature type="region of interest" description="Disordered" evidence="6">
    <location>
        <begin position="191"/>
        <end position="212"/>
    </location>
</feature>
<evidence type="ECO:0000313" key="9">
    <source>
        <dbReference type="EMBL" id="KAG5170238.1"/>
    </source>
</evidence>
<evidence type="ECO:0000259" key="8">
    <source>
        <dbReference type="SMART" id="SM01332"/>
    </source>
</evidence>
<gene>
    <name evidence="9" type="ORF">JR316_004626</name>
</gene>
<dbReference type="AlphaFoldDB" id="A0A8H8CLX1"/>
<dbReference type="SMART" id="SM00385">
    <property type="entry name" value="CYCLIN"/>
    <property type="match status" value="2"/>
</dbReference>
<dbReference type="PANTHER" id="PTHR10177">
    <property type="entry name" value="CYCLINS"/>
    <property type="match status" value="1"/>
</dbReference>
<protein>
    <recommendedName>
        <fullName evidence="10">Cyclin N-terminal domain-containing protein</fullName>
    </recommendedName>
</protein>
<dbReference type="GO" id="GO:0044772">
    <property type="term" value="P:mitotic cell cycle phase transition"/>
    <property type="evidence" value="ECO:0007669"/>
    <property type="project" value="InterPro"/>
</dbReference>
<evidence type="ECO:0008006" key="10">
    <source>
        <dbReference type="Google" id="ProtNLM"/>
    </source>
</evidence>
<dbReference type="GO" id="GO:0051301">
    <property type="term" value="P:cell division"/>
    <property type="evidence" value="ECO:0007669"/>
    <property type="project" value="UniProtKB-KW"/>
</dbReference>
<feature type="region of interest" description="Disordered" evidence="6">
    <location>
        <begin position="74"/>
        <end position="114"/>
    </location>
</feature>
<dbReference type="InterPro" id="IPR048258">
    <property type="entry name" value="Cyclins_cyclin-box"/>
</dbReference>
<feature type="region of interest" description="Disordered" evidence="6">
    <location>
        <begin position="1"/>
        <end position="43"/>
    </location>
</feature>
<dbReference type="FunFam" id="1.10.472.10:FF:000001">
    <property type="entry name" value="G2/mitotic-specific cyclin"/>
    <property type="match status" value="1"/>
</dbReference>
<evidence type="ECO:0000256" key="3">
    <source>
        <dbReference type="ARBA" id="ARBA00023127"/>
    </source>
</evidence>
<feature type="compositionally biased region" description="Basic and acidic residues" evidence="6">
    <location>
        <begin position="74"/>
        <end position="88"/>
    </location>
</feature>
<dbReference type="CDD" id="cd20512">
    <property type="entry name" value="CYCLIN_CLBs_yeast_rpt2"/>
    <property type="match status" value="1"/>
</dbReference>
<feature type="domain" description="Cyclin-like" evidence="7">
    <location>
        <begin position="387"/>
        <end position="467"/>
    </location>
</feature>
<evidence type="ECO:0000256" key="6">
    <source>
        <dbReference type="SAM" id="MobiDB-lite"/>
    </source>
</evidence>
<dbReference type="SUPFAM" id="SSF47954">
    <property type="entry name" value="Cyclin-like"/>
    <property type="match status" value="2"/>
</dbReference>
<dbReference type="InterPro" id="IPR004367">
    <property type="entry name" value="Cyclin_C-dom"/>
</dbReference>
<dbReference type="Gene3D" id="1.10.472.10">
    <property type="entry name" value="Cyclin-like"/>
    <property type="match status" value="2"/>
</dbReference>
<organism evidence="9">
    <name type="scientific">Psilocybe cubensis</name>
    <name type="common">Psychedelic mushroom</name>
    <name type="synonym">Stropharia cubensis</name>
    <dbReference type="NCBI Taxonomy" id="181762"/>
    <lineage>
        <taxon>Eukaryota</taxon>
        <taxon>Fungi</taxon>
        <taxon>Dikarya</taxon>
        <taxon>Basidiomycota</taxon>
        <taxon>Agaricomycotina</taxon>
        <taxon>Agaricomycetes</taxon>
        <taxon>Agaricomycetidae</taxon>
        <taxon>Agaricales</taxon>
        <taxon>Agaricineae</taxon>
        <taxon>Strophariaceae</taxon>
        <taxon>Psilocybe</taxon>
    </lineage>
</organism>
<keyword evidence="3 5" id="KW-0195">Cyclin</keyword>
<dbReference type="InterPro" id="IPR039361">
    <property type="entry name" value="Cyclin"/>
</dbReference>
<evidence type="ECO:0000256" key="2">
    <source>
        <dbReference type="ARBA" id="ARBA00022618"/>
    </source>
</evidence>
<dbReference type="Pfam" id="PF00134">
    <property type="entry name" value="Cyclin_N"/>
    <property type="match status" value="1"/>
</dbReference>
<feature type="compositionally biased region" description="Acidic residues" evidence="6">
    <location>
        <begin position="191"/>
        <end position="200"/>
    </location>
</feature>
<dbReference type="OrthoDB" id="5590282at2759"/>
<evidence type="ECO:0000256" key="4">
    <source>
        <dbReference type="ARBA" id="ARBA00023306"/>
    </source>
</evidence>
<reference evidence="9" key="1">
    <citation type="submission" date="2021-02" db="EMBL/GenBank/DDBJ databases">
        <title>Psilocybe cubensis genome.</title>
        <authorList>
            <person name="Mckernan K.J."/>
            <person name="Crawford S."/>
            <person name="Trippe A."/>
            <person name="Kane L.T."/>
            <person name="Mclaughlin S."/>
        </authorList>
    </citation>
    <scope>NUCLEOTIDE SEQUENCE [LARGE SCALE GENOMIC DNA]</scope>
    <source>
        <strain evidence="9">MGC-MH-2018</strain>
    </source>
</reference>
<comment type="caution">
    <text evidence="9">The sequence shown here is derived from an EMBL/GenBank/DDBJ whole genome shotgun (WGS) entry which is preliminary data.</text>
</comment>
<dbReference type="PIRSF" id="PIRSF001771">
    <property type="entry name" value="Cyclin_A_B_D_E"/>
    <property type="match status" value="1"/>
</dbReference>
<dbReference type="GO" id="GO:0016538">
    <property type="term" value="F:cyclin-dependent protein serine/threonine kinase regulator activity"/>
    <property type="evidence" value="ECO:0007669"/>
    <property type="project" value="InterPro"/>
</dbReference>
<proteinExistence type="inferred from homology"/>
<dbReference type="SMART" id="SM01332">
    <property type="entry name" value="Cyclin_C"/>
    <property type="match status" value="1"/>
</dbReference>
<dbReference type="PROSITE" id="PS00292">
    <property type="entry name" value="CYCLINS"/>
    <property type="match status" value="1"/>
</dbReference>